<dbReference type="HAMAP" id="MF_00278">
    <property type="entry name" value="HisH"/>
    <property type="match status" value="1"/>
</dbReference>
<evidence type="ECO:0000256" key="10">
    <source>
        <dbReference type="HAMAP-Rule" id="MF_00278"/>
    </source>
</evidence>
<evidence type="ECO:0000256" key="1">
    <source>
        <dbReference type="ARBA" id="ARBA00005091"/>
    </source>
</evidence>
<dbReference type="PANTHER" id="PTHR42701">
    <property type="entry name" value="IMIDAZOLE GLYCEROL PHOSPHATE SYNTHASE SUBUNIT HISH"/>
    <property type="match status" value="1"/>
</dbReference>
<dbReference type="SUPFAM" id="SSF52317">
    <property type="entry name" value="Class I glutamine amidotransferase-like"/>
    <property type="match status" value="1"/>
</dbReference>
<evidence type="ECO:0000256" key="9">
    <source>
        <dbReference type="ARBA" id="ARBA00049534"/>
    </source>
</evidence>
<comment type="catalytic activity">
    <reaction evidence="9 10">
        <text>L-glutamine + H2O = L-glutamate + NH4(+)</text>
        <dbReference type="Rhea" id="RHEA:15889"/>
        <dbReference type="ChEBI" id="CHEBI:15377"/>
        <dbReference type="ChEBI" id="CHEBI:28938"/>
        <dbReference type="ChEBI" id="CHEBI:29985"/>
        <dbReference type="ChEBI" id="CHEBI:58359"/>
        <dbReference type="EC" id="3.5.1.2"/>
    </reaction>
</comment>
<keyword evidence="6 10" id="KW-0368">Histidine biosynthesis</keyword>
<dbReference type="Pfam" id="PF00117">
    <property type="entry name" value="GATase"/>
    <property type="match status" value="1"/>
</dbReference>
<dbReference type="EC" id="4.3.2.10" evidence="10"/>
<accession>A0A174EIH6</accession>
<dbReference type="CDD" id="cd01748">
    <property type="entry name" value="GATase1_IGP_Synthase"/>
    <property type="match status" value="1"/>
</dbReference>
<dbReference type="PIRSF" id="PIRSF000495">
    <property type="entry name" value="Amidotransf_hisH"/>
    <property type="match status" value="1"/>
</dbReference>
<dbReference type="GO" id="GO:0005737">
    <property type="term" value="C:cytoplasm"/>
    <property type="evidence" value="ECO:0007669"/>
    <property type="project" value="UniProtKB-SubCell"/>
</dbReference>
<evidence type="ECO:0000259" key="12">
    <source>
        <dbReference type="Pfam" id="PF00117"/>
    </source>
</evidence>
<keyword evidence="4 10" id="KW-0378">Hydrolase</keyword>
<feature type="domain" description="Glutamine amidotransferase" evidence="12">
    <location>
        <begin position="4"/>
        <end position="199"/>
    </location>
</feature>
<evidence type="ECO:0000256" key="2">
    <source>
        <dbReference type="ARBA" id="ARBA00011152"/>
    </source>
</evidence>
<keyword evidence="13" id="KW-0328">Glycosyltransferase</keyword>
<evidence type="ECO:0000256" key="8">
    <source>
        <dbReference type="ARBA" id="ARBA00047838"/>
    </source>
</evidence>
<gene>
    <name evidence="10 13" type="primary">hisH</name>
    <name evidence="13" type="ORF">ERS852470_02149</name>
</gene>
<dbReference type="InterPro" id="IPR029062">
    <property type="entry name" value="Class_I_gatase-like"/>
</dbReference>
<name>A0A174EIH6_9CLOT</name>
<evidence type="ECO:0000256" key="11">
    <source>
        <dbReference type="PIRSR" id="PIRSR000495-1"/>
    </source>
</evidence>
<dbReference type="GeneID" id="83012759"/>
<feature type="active site" evidence="10 11">
    <location>
        <position position="186"/>
    </location>
</feature>
<dbReference type="EC" id="3.5.1.2" evidence="10"/>
<keyword evidence="10" id="KW-0963">Cytoplasm</keyword>
<dbReference type="Gene3D" id="3.40.50.880">
    <property type="match status" value="1"/>
</dbReference>
<protein>
    <recommendedName>
        <fullName evidence="10">Imidazole glycerol phosphate synthase subunit HisH</fullName>
        <ecNumber evidence="10">4.3.2.10</ecNumber>
    </recommendedName>
    <alternativeName>
        <fullName evidence="10">IGP synthase glutaminase subunit</fullName>
        <ecNumber evidence="10">3.5.1.2</ecNumber>
    </alternativeName>
    <alternativeName>
        <fullName evidence="10">IGP synthase subunit HisH</fullName>
    </alternativeName>
    <alternativeName>
        <fullName evidence="10">ImGP synthase subunit HisH</fullName>
        <shortName evidence="10">IGPS subunit HisH</shortName>
    </alternativeName>
</protein>
<dbReference type="UniPathway" id="UPA00031">
    <property type="reaction ID" value="UER00010"/>
</dbReference>
<dbReference type="PROSITE" id="PS51273">
    <property type="entry name" value="GATASE_TYPE_1"/>
    <property type="match status" value="1"/>
</dbReference>
<keyword evidence="13" id="KW-0808">Transferase</keyword>
<evidence type="ECO:0000256" key="5">
    <source>
        <dbReference type="ARBA" id="ARBA00022962"/>
    </source>
</evidence>
<dbReference type="InterPro" id="IPR010139">
    <property type="entry name" value="Imidazole-glycPsynth_HisH"/>
</dbReference>
<evidence type="ECO:0000313" key="13">
    <source>
        <dbReference type="EMBL" id="CUO37097.1"/>
    </source>
</evidence>
<comment type="subcellular location">
    <subcellularLocation>
        <location evidence="10">Cytoplasm</location>
    </subcellularLocation>
</comment>
<dbReference type="OrthoDB" id="9807137at2"/>
<dbReference type="GO" id="GO:0016829">
    <property type="term" value="F:lyase activity"/>
    <property type="evidence" value="ECO:0007669"/>
    <property type="project" value="UniProtKB-KW"/>
</dbReference>
<comment type="pathway">
    <text evidence="1 10">Amino-acid biosynthesis; L-histidine biosynthesis; L-histidine from 5-phospho-alpha-D-ribose 1-diphosphate: step 5/9.</text>
</comment>
<evidence type="ECO:0000256" key="6">
    <source>
        <dbReference type="ARBA" id="ARBA00023102"/>
    </source>
</evidence>
<organism evidence="13 14">
    <name type="scientific">Clostridium disporicum</name>
    <dbReference type="NCBI Taxonomy" id="84024"/>
    <lineage>
        <taxon>Bacteria</taxon>
        <taxon>Bacillati</taxon>
        <taxon>Bacillota</taxon>
        <taxon>Clostridia</taxon>
        <taxon>Eubacteriales</taxon>
        <taxon>Clostridiaceae</taxon>
        <taxon>Clostridium</taxon>
    </lineage>
</organism>
<evidence type="ECO:0000256" key="4">
    <source>
        <dbReference type="ARBA" id="ARBA00022801"/>
    </source>
</evidence>
<comment type="catalytic activity">
    <reaction evidence="8 10">
        <text>5-[(5-phospho-1-deoxy-D-ribulos-1-ylimino)methylamino]-1-(5-phospho-beta-D-ribosyl)imidazole-4-carboxamide + L-glutamine = D-erythro-1-(imidazol-4-yl)glycerol 3-phosphate + 5-amino-1-(5-phospho-beta-D-ribosyl)imidazole-4-carboxamide + L-glutamate + H(+)</text>
        <dbReference type="Rhea" id="RHEA:24793"/>
        <dbReference type="ChEBI" id="CHEBI:15378"/>
        <dbReference type="ChEBI" id="CHEBI:29985"/>
        <dbReference type="ChEBI" id="CHEBI:58278"/>
        <dbReference type="ChEBI" id="CHEBI:58359"/>
        <dbReference type="ChEBI" id="CHEBI:58475"/>
        <dbReference type="ChEBI" id="CHEBI:58525"/>
        <dbReference type="EC" id="4.3.2.10"/>
    </reaction>
</comment>
<dbReference type="Proteomes" id="UP000095558">
    <property type="component" value="Unassembled WGS sequence"/>
</dbReference>
<keyword evidence="5 10" id="KW-0315">Glutamine amidotransferase</keyword>
<evidence type="ECO:0000256" key="7">
    <source>
        <dbReference type="ARBA" id="ARBA00023239"/>
    </source>
</evidence>
<dbReference type="PANTHER" id="PTHR42701:SF1">
    <property type="entry name" value="IMIDAZOLE GLYCEROL PHOSPHATE SYNTHASE SUBUNIT HISH"/>
    <property type="match status" value="1"/>
</dbReference>
<evidence type="ECO:0000313" key="14">
    <source>
        <dbReference type="Proteomes" id="UP000095558"/>
    </source>
</evidence>
<dbReference type="GO" id="GO:0000105">
    <property type="term" value="P:L-histidine biosynthetic process"/>
    <property type="evidence" value="ECO:0007669"/>
    <property type="project" value="UniProtKB-UniRule"/>
</dbReference>
<evidence type="ECO:0000256" key="3">
    <source>
        <dbReference type="ARBA" id="ARBA00022605"/>
    </source>
</evidence>
<dbReference type="AlphaFoldDB" id="A0A174EIH6"/>
<dbReference type="RefSeq" id="WP_042400678.1">
    <property type="nucleotide sequence ID" value="NZ_CYYT01000005.1"/>
</dbReference>
<dbReference type="GO" id="GO:0000107">
    <property type="term" value="F:imidazoleglycerol-phosphate synthase activity"/>
    <property type="evidence" value="ECO:0007669"/>
    <property type="project" value="UniProtKB-UniRule"/>
</dbReference>
<comment type="function">
    <text evidence="10">IGPS catalyzes the conversion of PRFAR and glutamine to IGP, AICAR and glutamate. The HisH subunit catalyzes the hydrolysis of glutamine to glutamate and ammonia as part of the synthesis of IGP and AICAR. The resulting ammonia molecule is channeled to the active site of HisF.</text>
</comment>
<comment type="subunit">
    <text evidence="2 10">Heterodimer of HisH and HisF.</text>
</comment>
<sequence length="204" mass="22896">MITIIDYGMGNLKSVYNALVKIGFNCRISGEIKDIEKSDKLILPGVGAFKDAMDNLEKMNLIPIINKKVNEGCPLLGICLGMQMLFEEGYEGQPRKGLGFIEGEVKLIEPNEEVKIPHIGWNRLEINKKSKIFNGLNEESFVYYVHSFMSTNMSEDNLIAYSEYGGINIPGMVNKRNIYGAQFHPEKSGEVGLRILKNFGELIV</sequence>
<dbReference type="InterPro" id="IPR017926">
    <property type="entry name" value="GATASE"/>
</dbReference>
<dbReference type="GO" id="GO:0004359">
    <property type="term" value="F:glutaminase activity"/>
    <property type="evidence" value="ECO:0007669"/>
    <property type="project" value="UniProtKB-EC"/>
</dbReference>
<dbReference type="NCBIfam" id="TIGR01855">
    <property type="entry name" value="IMP_synth_hisH"/>
    <property type="match status" value="1"/>
</dbReference>
<feature type="active site" evidence="10 11">
    <location>
        <position position="184"/>
    </location>
</feature>
<reference evidence="13 14" key="1">
    <citation type="submission" date="2015-09" db="EMBL/GenBank/DDBJ databases">
        <authorList>
            <consortium name="Pathogen Informatics"/>
        </authorList>
    </citation>
    <scope>NUCLEOTIDE SEQUENCE [LARGE SCALE GENOMIC DNA]</scope>
    <source>
        <strain evidence="13 14">2789STDY5834855</strain>
    </source>
</reference>
<proteinExistence type="inferred from homology"/>
<feature type="active site" description="Nucleophile" evidence="10 11">
    <location>
        <position position="79"/>
    </location>
</feature>
<keyword evidence="7 10" id="KW-0456">Lyase</keyword>
<dbReference type="EMBL" id="CYZV01000022">
    <property type="protein sequence ID" value="CUO37097.1"/>
    <property type="molecule type" value="Genomic_DNA"/>
</dbReference>
<keyword evidence="3 10" id="KW-0028">Amino-acid biosynthesis</keyword>